<evidence type="ECO:0000256" key="7">
    <source>
        <dbReference type="SAM" id="SignalP"/>
    </source>
</evidence>
<dbReference type="Pfam" id="PF13947">
    <property type="entry name" value="GUB_WAK_bind"/>
    <property type="match status" value="1"/>
</dbReference>
<dbReference type="GO" id="GO:0004674">
    <property type="term" value="F:protein serine/threonine kinase activity"/>
    <property type="evidence" value="ECO:0007669"/>
    <property type="project" value="UniProtKB-EC"/>
</dbReference>
<dbReference type="InterPro" id="IPR025287">
    <property type="entry name" value="WAK_GUB"/>
</dbReference>
<gene>
    <name evidence="10" type="ORF">TEA_026829</name>
</gene>
<dbReference type="Pfam" id="PF14380">
    <property type="entry name" value="WAK_assoc"/>
    <property type="match status" value="1"/>
</dbReference>
<dbReference type="Proteomes" id="UP000306102">
    <property type="component" value="Unassembled WGS sequence"/>
</dbReference>
<comment type="caution">
    <text evidence="10">The sequence shown here is derived from an EMBL/GenBank/DDBJ whole genome shotgun (WGS) entry which is preliminary data.</text>
</comment>
<dbReference type="PANTHER" id="PTHR33355">
    <property type="entry name" value="WALL-ASSOCIATED RECEPTOR KINASE CARBOXY-TERMINAL PROTEIN-RELATED"/>
    <property type="match status" value="1"/>
</dbReference>
<evidence type="ECO:0000256" key="1">
    <source>
        <dbReference type="ARBA" id="ARBA00004167"/>
    </source>
</evidence>
<sequence>MQNPLLILLPILLHLTVTIFTTQRTLATEEPACRTKCGRLAIKYPFGTGYGCGSPRFHPYITCTPGGDHLLLTTRAGSYPITSISYANSTLTITPPSMSTCTAMHPSASPFNLGLDWTSPFQLGPSTFILLSCAPPTSSLTINGTPICDPSSTPYLCATIYTCPAVTALGLPLFPETNTCCVYSPANLDDDNELELDAMGCAGYASVVELGGVPTDPAQWEYGVEVKYTMGGLDSYNIDPNCRGCEMSDGVCGYAPPSNSFLCVCKNGYNTSTDCYSSNLDQAMFLSSTSHSTWKVGLGLLASMIFWTAA</sequence>
<reference evidence="10 11" key="1">
    <citation type="journal article" date="2018" name="Proc. Natl. Acad. Sci. U.S.A.">
        <title>Draft genome sequence of Camellia sinensis var. sinensis provides insights into the evolution of the tea genome and tea quality.</title>
        <authorList>
            <person name="Wei C."/>
            <person name="Yang H."/>
            <person name="Wang S."/>
            <person name="Zhao J."/>
            <person name="Liu C."/>
            <person name="Gao L."/>
            <person name="Xia E."/>
            <person name="Lu Y."/>
            <person name="Tai Y."/>
            <person name="She G."/>
            <person name="Sun J."/>
            <person name="Cao H."/>
            <person name="Tong W."/>
            <person name="Gao Q."/>
            <person name="Li Y."/>
            <person name="Deng W."/>
            <person name="Jiang X."/>
            <person name="Wang W."/>
            <person name="Chen Q."/>
            <person name="Zhang S."/>
            <person name="Li H."/>
            <person name="Wu J."/>
            <person name="Wang P."/>
            <person name="Li P."/>
            <person name="Shi C."/>
            <person name="Zheng F."/>
            <person name="Jian J."/>
            <person name="Huang B."/>
            <person name="Shan D."/>
            <person name="Shi M."/>
            <person name="Fang C."/>
            <person name="Yue Y."/>
            <person name="Li F."/>
            <person name="Li D."/>
            <person name="Wei S."/>
            <person name="Han B."/>
            <person name="Jiang C."/>
            <person name="Yin Y."/>
            <person name="Xia T."/>
            <person name="Zhang Z."/>
            <person name="Bennetzen J.L."/>
            <person name="Zhao S."/>
            <person name="Wan X."/>
        </authorList>
    </citation>
    <scope>NUCLEOTIDE SEQUENCE [LARGE SCALE GENOMIC DNA]</scope>
    <source>
        <strain evidence="11">cv. Shuchazao</strain>
        <tissue evidence="10">Leaf</tissue>
    </source>
</reference>
<dbReference type="EC" id="2.7.11.1" evidence="2"/>
<evidence type="ECO:0000256" key="3">
    <source>
        <dbReference type="ARBA" id="ARBA00022729"/>
    </source>
</evidence>
<organism evidence="10 11">
    <name type="scientific">Camellia sinensis var. sinensis</name>
    <name type="common">China tea</name>
    <dbReference type="NCBI Taxonomy" id="542762"/>
    <lineage>
        <taxon>Eukaryota</taxon>
        <taxon>Viridiplantae</taxon>
        <taxon>Streptophyta</taxon>
        <taxon>Embryophyta</taxon>
        <taxon>Tracheophyta</taxon>
        <taxon>Spermatophyta</taxon>
        <taxon>Magnoliopsida</taxon>
        <taxon>eudicotyledons</taxon>
        <taxon>Gunneridae</taxon>
        <taxon>Pentapetalae</taxon>
        <taxon>asterids</taxon>
        <taxon>Ericales</taxon>
        <taxon>Theaceae</taxon>
        <taxon>Camellia</taxon>
    </lineage>
</organism>
<proteinExistence type="predicted"/>
<dbReference type="InterPro" id="IPR032872">
    <property type="entry name" value="WAK_assoc_C"/>
</dbReference>
<feature type="chain" id="PRO_5020398853" description="non-specific serine/threonine protein kinase" evidence="7">
    <location>
        <begin position="28"/>
        <end position="310"/>
    </location>
</feature>
<comment type="subcellular location">
    <subcellularLocation>
        <location evidence="1">Membrane</location>
        <topology evidence="1">Single-pass membrane protein</topology>
    </subcellularLocation>
</comment>
<feature type="domain" description="Wall-associated receptor kinase galacturonan-binding" evidence="8">
    <location>
        <begin position="33"/>
        <end position="94"/>
    </location>
</feature>
<evidence type="ECO:0000256" key="6">
    <source>
        <dbReference type="ARBA" id="ARBA00048679"/>
    </source>
</evidence>
<evidence type="ECO:0000313" key="10">
    <source>
        <dbReference type="EMBL" id="THG12702.1"/>
    </source>
</evidence>
<dbReference type="EMBL" id="SDRB02006393">
    <property type="protein sequence ID" value="THG12702.1"/>
    <property type="molecule type" value="Genomic_DNA"/>
</dbReference>
<name>A0A4S4E9A6_CAMSN</name>
<dbReference type="GO" id="GO:0016020">
    <property type="term" value="C:membrane"/>
    <property type="evidence" value="ECO:0007669"/>
    <property type="project" value="UniProtKB-SubCell"/>
</dbReference>
<keyword evidence="11" id="KW-1185">Reference proteome</keyword>
<keyword evidence="3 7" id="KW-0732">Signal</keyword>
<keyword evidence="4" id="KW-0325">Glycoprotein</keyword>
<comment type="catalytic activity">
    <reaction evidence="5">
        <text>L-threonyl-[protein] + ATP = O-phospho-L-threonyl-[protein] + ADP + H(+)</text>
        <dbReference type="Rhea" id="RHEA:46608"/>
        <dbReference type="Rhea" id="RHEA-COMP:11060"/>
        <dbReference type="Rhea" id="RHEA-COMP:11605"/>
        <dbReference type="ChEBI" id="CHEBI:15378"/>
        <dbReference type="ChEBI" id="CHEBI:30013"/>
        <dbReference type="ChEBI" id="CHEBI:30616"/>
        <dbReference type="ChEBI" id="CHEBI:61977"/>
        <dbReference type="ChEBI" id="CHEBI:456216"/>
        <dbReference type="EC" id="2.7.11.1"/>
    </reaction>
</comment>
<evidence type="ECO:0000256" key="2">
    <source>
        <dbReference type="ARBA" id="ARBA00012513"/>
    </source>
</evidence>
<evidence type="ECO:0000256" key="5">
    <source>
        <dbReference type="ARBA" id="ARBA00047899"/>
    </source>
</evidence>
<evidence type="ECO:0000259" key="8">
    <source>
        <dbReference type="Pfam" id="PF13947"/>
    </source>
</evidence>
<comment type="catalytic activity">
    <reaction evidence="6">
        <text>L-seryl-[protein] + ATP = O-phospho-L-seryl-[protein] + ADP + H(+)</text>
        <dbReference type="Rhea" id="RHEA:17989"/>
        <dbReference type="Rhea" id="RHEA-COMP:9863"/>
        <dbReference type="Rhea" id="RHEA-COMP:11604"/>
        <dbReference type="ChEBI" id="CHEBI:15378"/>
        <dbReference type="ChEBI" id="CHEBI:29999"/>
        <dbReference type="ChEBI" id="CHEBI:30616"/>
        <dbReference type="ChEBI" id="CHEBI:83421"/>
        <dbReference type="ChEBI" id="CHEBI:456216"/>
        <dbReference type="EC" id="2.7.11.1"/>
    </reaction>
</comment>
<evidence type="ECO:0000256" key="4">
    <source>
        <dbReference type="ARBA" id="ARBA00023180"/>
    </source>
</evidence>
<feature type="signal peptide" evidence="7">
    <location>
        <begin position="1"/>
        <end position="27"/>
    </location>
</feature>
<evidence type="ECO:0000313" key="11">
    <source>
        <dbReference type="Proteomes" id="UP000306102"/>
    </source>
</evidence>
<evidence type="ECO:0000259" key="9">
    <source>
        <dbReference type="Pfam" id="PF14380"/>
    </source>
</evidence>
<protein>
    <recommendedName>
        <fullName evidence="2">non-specific serine/threonine protein kinase</fullName>
        <ecNumber evidence="2">2.7.11.1</ecNumber>
    </recommendedName>
</protein>
<feature type="domain" description="Wall-associated receptor kinase C-terminal" evidence="9">
    <location>
        <begin position="237"/>
        <end position="267"/>
    </location>
</feature>
<accession>A0A4S4E9A6</accession>
<dbReference type="GO" id="GO:0030247">
    <property type="term" value="F:polysaccharide binding"/>
    <property type="evidence" value="ECO:0007669"/>
    <property type="project" value="InterPro"/>
</dbReference>
<dbReference type="AlphaFoldDB" id="A0A4S4E9A6"/>
<dbReference type="PANTHER" id="PTHR33355:SF1">
    <property type="entry name" value="WALL-ASSOCIATED RECEPTOR KINASE-LIKE 15"/>
    <property type="match status" value="1"/>
</dbReference>